<gene>
    <name evidence="2" type="ORF">CFV95_011910</name>
</gene>
<name>A0AAV9FZ39_LEPIR</name>
<proteinExistence type="predicted"/>
<organism evidence="2 3">
    <name type="scientific">Leptospira interrogans</name>
    <dbReference type="NCBI Taxonomy" id="173"/>
    <lineage>
        <taxon>Bacteria</taxon>
        <taxon>Pseudomonadati</taxon>
        <taxon>Spirochaetota</taxon>
        <taxon>Spirochaetia</taxon>
        <taxon>Leptospirales</taxon>
        <taxon>Leptospiraceae</taxon>
        <taxon>Leptospira</taxon>
    </lineage>
</organism>
<accession>A0AAV9FZ39</accession>
<reference evidence="2" key="1">
    <citation type="submission" date="2023-10" db="EMBL/GenBank/DDBJ databases">
        <title>Genomic and proteomic analysis of Leptospira interrogans strain CUDO8.</title>
        <authorList>
            <person name="Boonciew P."/>
            <person name="Kurilung A."/>
            <person name="Prapasarakul N."/>
        </authorList>
    </citation>
    <scope>NUCLEOTIDE SEQUENCE</scope>
    <source>
        <strain evidence="2">CUDO8</strain>
    </source>
</reference>
<dbReference type="AlphaFoldDB" id="A0AAV9FZ39"/>
<feature type="region of interest" description="Disordered" evidence="1">
    <location>
        <begin position="1"/>
        <end position="26"/>
    </location>
</feature>
<protein>
    <submittedName>
        <fullName evidence="2">Uncharacterized protein</fullName>
    </submittedName>
</protein>
<comment type="caution">
    <text evidence="2">The sequence shown here is derived from an EMBL/GenBank/DDBJ whole genome shotgun (WGS) entry which is preliminary data.</text>
</comment>
<sequence>MKMIGSFQNPEVFDENRENKKASTKNPWLIDTDRPIAMILEQNKKRVIFLRRSDIFSNRLKPRFYKTWEL</sequence>
<evidence type="ECO:0000313" key="3">
    <source>
        <dbReference type="Proteomes" id="UP000218471"/>
    </source>
</evidence>
<evidence type="ECO:0000313" key="2">
    <source>
        <dbReference type="EMBL" id="KAK2621045.1"/>
    </source>
</evidence>
<dbReference type="EMBL" id="NKYG02000001">
    <property type="protein sequence ID" value="KAK2621045.1"/>
    <property type="molecule type" value="Genomic_DNA"/>
</dbReference>
<dbReference type="RefSeq" id="WP_306294423.1">
    <property type="nucleotide sequence ID" value="NZ_CP096129.1"/>
</dbReference>
<evidence type="ECO:0000256" key="1">
    <source>
        <dbReference type="SAM" id="MobiDB-lite"/>
    </source>
</evidence>
<dbReference type="Proteomes" id="UP000218471">
    <property type="component" value="Unassembled WGS sequence"/>
</dbReference>